<dbReference type="AlphaFoldDB" id="B9XP12"/>
<dbReference type="Gene3D" id="2.60.40.10">
    <property type="entry name" value="Immunoglobulins"/>
    <property type="match status" value="1"/>
</dbReference>
<sequence precursor="true">MFKSLLLAGLLAGPLLALNTMAQSREDIHWGPLDVYSDDSGNQYAYWDDPNNWGGFVVPSVYDTNQVNTYYNAAFDSEIVTCLVTNNAEVGQLMAGFGGGGTLVITNGAHFRAGFSYGGQWTGIGFVHGPGTLIIGPGSDFTCASHLWVGQGTANQGTVIINGGTIHIPSGQLGVSWNGIGGTNYITITNGGALYMSQWSPQTLGAPGSGAANIGIMDIGANSQVVITNNQLGFMNTLITNGQLIAFGGLGTISAVYNPSANITVLTGLAPSGSDTPVFSVQPTNSIVLLGGTATLRAAASPATGYQWMFNSAPLADSGGVSGSHSATLTISNFNAAQAGVYSVVATNGSPVSQNDRNYASSQGVSVSAESFSLYPVITINGINGNTYAVQYTTSLTPPVTWTTLSTTTVGTGPAYIVDPATPMGIKRFYRVILQ</sequence>
<dbReference type="Proteomes" id="UP000003688">
    <property type="component" value="Unassembled WGS sequence"/>
</dbReference>
<dbReference type="EMBL" id="ABOX02000044">
    <property type="protein sequence ID" value="EEF58368.1"/>
    <property type="molecule type" value="Genomic_DNA"/>
</dbReference>
<name>B9XP12_PEDPL</name>
<comment type="caution">
    <text evidence="3">The sequence shown here is derived from an EMBL/GenBank/DDBJ whole genome shotgun (WGS) entry which is preliminary data.</text>
</comment>
<keyword evidence="4" id="KW-1185">Reference proteome</keyword>
<dbReference type="STRING" id="320771.Cflav_PD6111"/>
<dbReference type="SMART" id="SM00409">
    <property type="entry name" value="IG"/>
    <property type="match status" value="1"/>
</dbReference>
<evidence type="ECO:0000256" key="1">
    <source>
        <dbReference type="SAM" id="SignalP"/>
    </source>
</evidence>
<dbReference type="InterPro" id="IPR013783">
    <property type="entry name" value="Ig-like_fold"/>
</dbReference>
<accession>B9XP12</accession>
<proteinExistence type="predicted"/>
<feature type="chain" id="PRO_5002893128" evidence="1">
    <location>
        <begin position="23"/>
        <end position="435"/>
    </location>
</feature>
<feature type="signal peptide" evidence="1">
    <location>
        <begin position="1"/>
        <end position="22"/>
    </location>
</feature>
<organism evidence="3 4">
    <name type="scientific">Pedosphaera parvula (strain Ellin514)</name>
    <dbReference type="NCBI Taxonomy" id="320771"/>
    <lineage>
        <taxon>Bacteria</taxon>
        <taxon>Pseudomonadati</taxon>
        <taxon>Verrucomicrobiota</taxon>
        <taxon>Pedosphaerae</taxon>
        <taxon>Pedosphaerales</taxon>
        <taxon>Pedosphaeraceae</taxon>
        <taxon>Pedosphaera</taxon>
    </lineage>
</organism>
<feature type="domain" description="Immunoglobulin" evidence="2">
    <location>
        <begin position="283"/>
        <end position="370"/>
    </location>
</feature>
<evidence type="ECO:0000313" key="4">
    <source>
        <dbReference type="Proteomes" id="UP000003688"/>
    </source>
</evidence>
<dbReference type="InterPro" id="IPR036179">
    <property type="entry name" value="Ig-like_dom_sf"/>
</dbReference>
<dbReference type="SUPFAM" id="SSF48726">
    <property type="entry name" value="Immunoglobulin"/>
    <property type="match status" value="1"/>
</dbReference>
<evidence type="ECO:0000259" key="2">
    <source>
        <dbReference type="SMART" id="SM00409"/>
    </source>
</evidence>
<protein>
    <submittedName>
        <fullName evidence="3">Immunoglobulin I-set domain protein</fullName>
    </submittedName>
</protein>
<reference evidence="3 4" key="1">
    <citation type="journal article" date="2011" name="J. Bacteriol.">
        <title>Genome sequence of 'Pedosphaera parvula' Ellin514, an aerobic Verrucomicrobial isolate from pasture soil.</title>
        <authorList>
            <person name="Kant R."/>
            <person name="van Passel M.W."/>
            <person name="Sangwan P."/>
            <person name="Palva A."/>
            <person name="Lucas S."/>
            <person name="Copeland A."/>
            <person name="Lapidus A."/>
            <person name="Glavina Del Rio T."/>
            <person name="Dalin E."/>
            <person name="Tice H."/>
            <person name="Bruce D."/>
            <person name="Goodwin L."/>
            <person name="Pitluck S."/>
            <person name="Chertkov O."/>
            <person name="Larimer F.W."/>
            <person name="Land M.L."/>
            <person name="Hauser L."/>
            <person name="Brettin T.S."/>
            <person name="Detter J.C."/>
            <person name="Han S."/>
            <person name="de Vos W.M."/>
            <person name="Janssen P.H."/>
            <person name="Smidt H."/>
        </authorList>
    </citation>
    <scope>NUCLEOTIDE SEQUENCE [LARGE SCALE GENOMIC DNA]</scope>
    <source>
        <strain evidence="3 4">Ellin514</strain>
    </source>
</reference>
<gene>
    <name evidence="3" type="ORF">Cflav_PD6111</name>
</gene>
<keyword evidence="1" id="KW-0732">Signal</keyword>
<evidence type="ECO:0000313" key="3">
    <source>
        <dbReference type="EMBL" id="EEF58368.1"/>
    </source>
</evidence>
<dbReference type="InterPro" id="IPR003599">
    <property type="entry name" value="Ig_sub"/>
</dbReference>
<dbReference type="Pfam" id="PF13927">
    <property type="entry name" value="Ig_3"/>
    <property type="match status" value="1"/>
</dbReference>